<dbReference type="EMBL" id="JACJFM010000007">
    <property type="protein sequence ID" value="MBB1486473.1"/>
    <property type="molecule type" value="Genomic_DNA"/>
</dbReference>
<keyword evidence="3" id="KW-1185">Reference proteome</keyword>
<protein>
    <submittedName>
        <fullName evidence="2">Uncharacterized protein</fullName>
    </submittedName>
</protein>
<evidence type="ECO:0000313" key="3">
    <source>
        <dbReference type="Proteomes" id="UP000565262"/>
    </source>
</evidence>
<dbReference type="Proteomes" id="UP000565262">
    <property type="component" value="Unassembled WGS sequence"/>
</dbReference>
<proteinExistence type="predicted"/>
<dbReference type="AlphaFoldDB" id="A0A839IM44"/>
<name>A0A839IM44_9GAMM</name>
<evidence type="ECO:0000256" key="1">
    <source>
        <dbReference type="SAM" id="MobiDB-lite"/>
    </source>
</evidence>
<organism evidence="2 3">
    <name type="scientific">Oceanospirillum sediminis</name>
    <dbReference type="NCBI Taxonomy" id="2760088"/>
    <lineage>
        <taxon>Bacteria</taxon>
        <taxon>Pseudomonadati</taxon>
        <taxon>Pseudomonadota</taxon>
        <taxon>Gammaproteobacteria</taxon>
        <taxon>Oceanospirillales</taxon>
        <taxon>Oceanospirillaceae</taxon>
        <taxon>Oceanospirillum</taxon>
    </lineage>
</organism>
<reference evidence="2 3" key="1">
    <citation type="submission" date="2020-08" db="EMBL/GenBank/DDBJ databases">
        <title>Oceanospirillum sp. nov. isolated from marine sediment.</title>
        <authorList>
            <person name="Ji X."/>
        </authorList>
    </citation>
    <scope>NUCLEOTIDE SEQUENCE [LARGE SCALE GENOMIC DNA]</scope>
    <source>
        <strain evidence="2 3">D5</strain>
    </source>
</reference>
<sequence length="346" mass="40198">MAWFTTSDSAKEDARPASMQGTLSQKTTEAARDLIQGLGQVKPDQAALLRYLKTCWPEVDFRYQLTRSGWHRPGGLMTADQQILTRDPELWLQQQLEQQGSFENLLCQLEQQPLLVFNLDGSTHFFVANYGDRPEQSWQLEVEELQEMMTRCLLSQHAGLFSESDVSSDDTMPDDLQDLLEPVTPAILPARPLGDARYQPGHLMNISEAIEQSVNKDDLHRFCDEWRLSVTPESGFYQYWFFQRHESRIGPGIQQLRLYPKAIQAISLKAFNWQLDTNAQDMARQLRQFDRIAGYSGAWYFCMVAGNLVPRELPTRLQDDWLDEYRYISERQARLVRNWLHKPYTL</sequence>
<evidence type="ECO:0000313" key="2">
    <source>
        <dbReference type="EMBL" id="MBB1486473.1"/>
    </source>
</evidence>
<dbReference type="RefSeq" id="WP_182808253.1">
    <property type="nucleotide sequence ID" value="NZ_JACJFM010000007.1"/>
</dbReference>
<comment type="caution">
    <text evidence="2">The sequence shown here is derived from an EMBL/GenBank/DDBJ whole genome shotgun (WGS) entry which is preliminary data.</text>
</comment>
<feature type="region of interest" description="Disordered" evidence="1">
    <location>
        <begin position="1"/>
        <end position="26"/>
    </location>
</feature>
<gene>
    <name evidence="2" type="ORF">H4O21_07605</name>
</gene>
<accession>A0A839IM44</accession>